<proteinExistence type="predicted"/>
<dbReference type="KEGG" id="ole:K0B96_14280"/>
<evidence type="ECO:0000313" key="2">
    <source>
        <dbReference type="EMBL" id="QYM78452.1"/>
    </source>
</evidence>
<protein>
    <submittedName>
        <fullName evidence="2">Uncharacterized protein</fullName>
    </submittedName>
</protein>
<feature type="region of interest" description="Disordered" evidence="1">
    <location>
        <begin position="33"/>
        <end position="56"/>
    </location>
</feature>
<feature type="compositionally biased region" description="Pro residues" evidence="1">
    <location>
        <begin position="33"/>
        <end position="50"/>
    </location>
</feature>
<dbReference type="EMBL" id="CP080507">
    <property type="protein sequence ID" value="QYM78452.1"/>
    <property type="molecule type" value="Genomic_DNA"/>
</dbReference>
<organism evidence="2 3">
    <name type="scientific">Horticoccus luteus</name>
    <dbReference type="NCBI Taxonomy" id="2862869"/>
    <lineage>
        <taxon>Bacteria</taxon>
        <taxon>Pseudomonadati</taxon>
        <taxon>Verrucomicrobiota</taxon>
        <taxon>Opitutia</taxon>
        <taxon>Opitutales</taxon>
        <taxon>Opitutaceae</taxon>
        <taxon>Horticoccus</taxon>
    </lineage>
</organism>
<gene>
    <name evidence="2" type="ORF">K0B96_14280</name>
</gene>
<name>A0A8F9TVQ2_9BACT</name>
<reference evidence="2" key="1">
    <citation type="submission" date="2021-08" db="EMBL/GenBank/DDBJ databases">
        <title>Genome of a novel bacterium of the phylum Verrucomicrobia, Oleiharenicola sp. KSB-15.</title>
        <authorList>
            <person name="Chung J.-H."/>
            <person name="Ahn J.-H."/>
            <person name="Yoon Y."/>
            <person name="Kim D.-Y."/>
            <person name="An S.-H."/>
            <person name="Park I."/>
            <person name="Yeon J."/>
        </authorList>
    </citation>
    <scope>NUCLEOTIDE SEQUENCE</scope>
    <source>
        <strain evidence="2">KSB-15</strain>
    </source>
</reference>
<evidence type="ECO:0000313" key="3">
    <source>
        <dbReference type="Proteomes" id="UP000825051"/>
    </source>
</evidence>
<dbReference type="Proteomes" id="UP000825051">
    <property type="component" value="Chromosome"/>
</dbReference>
<evidence type="ECO:0000256" key="1">
    <source>
        <dbReference type="SAM" id="MobiDB-lite"/>
    </source>
</evidence>
<dbReference type="RefSeq" id="WP_220161556.1">
    <property type="nucleotide sequence ID" value="NZ_CP080507.1"/>
</dbReference>
<dbReference type="AlphaFoldDB" id="A0A8F9TVQ2"/>
<keyword evidence="3" id="KW-1185">Reference proteome</keyword>
<accession>A0A8F9TVQ2</accession>
<sequence length="384" mass="41800">MKRRSLLFAASLLVIVATAIWLRHSPLRRPPAISPRPPAVLPSASPPAPTTPGISVAPANRRDADSLLDRAARELAALPLAQRRARVQQLLRELALLPAGQRSDTIVNFLHTGVDVVLPGEFLLGPGGWLRDWPTFRQALFDYLAQFDSATARFVAQEILTHPPADQPGQWALALRELARGHPATDWSPVVASRMVDLLNNPEWARDAPRAYLEAFDVIVAGRATSLLPELSRLSVTGGHATRFAAFVSADRLMLAAPAATLAELQRTPSLFGQQPQIRAGLFARADLRDSAQTTALNAYFAREDVPPAERSAFAALFPLYDLTVSNNLLTAPTTRSLADMQAHDRLAIAALSTWTSDPHFAAWQDAFAAINNRLQQQLSVAKP</sequence>